<evidence type="ECO:0008006" key="3">
    <source>
        <dbReference type="Google" id="ProtNLM"/>
    </source>
</evidence>
<dbReference type="RefSeq" id="WP_232581773.1">
    <property type="nucleotide sequence ID" value="NZ_WMCP01000049.1"/>
</dbReference>
<accession>A0AAW5A246</accession>
<organism evidence="1 2">
    <name type="scientific">Photobacterium phosphoreum</name>
    <dbReference type="NCBI Taxonomy" id="659"/>
    <lineage>
        <taxon>Bacteria</taxon>
        <taxon>Pseudomonadati</taxon>
        <taxon>Pseudomonadota</taxon>
        <taxon>Gammaproteobacteria</taxon>
        <taxon>Vibrionales</taxon>
        <taxon>Vibrionaceae</taxon>
        <taxon>Photobacterium</taxon>
    </lineage>
</organism>
<dbReference type="Proteomes" id="UP000813876">
    <property type="component" value="Unassembled WGS sequence"/>
</dbReference>
<evidence type="ECO:0000313" key="1">
    <source>
        <dbReference type="EMBL" id="MCF2304165.1"/>
    </source>
</evidence>
<dbReference type="EMBL" id="WMCP01000049">
    <property type="protein sequence ID" value="MCF2304165.1"/>
    <property type="molecule type" value="Genomic_DNA"/>
</dbReference>
<proteinExistence type="predicted"/>
<reference evidence="1" key="1">
    <citation type="submission" date="2019-11" db="EMBL/GenBank/DDBJ databases">
        <title>Comparative genomics of photobacteria reveal adaptation to distinct habitats.</title>
        <authorList>
            <person name="Fuertes-Perez S."/>
            <person name="Hilgarth M."/>
            <person name="Vogel R.F."/>
        </authorList>
    </citation>
    <scope>NUCLEOTIDE SEQUENCE</scope>
    <source>
        <strain evidence="1">TMW2.2145</strain>
    </source>
</reference>
<protein>
    <recommendedName>
        <fullName evidence="3">SAM-dependent methyltransferase</fullName>
    </recommendedName>
</protein>
<name>A0AAW5A246_PHOPO</name>
<evidence type="ECO:0000313" key="2">
    <source>
        <dbReference type="Proteomes" id="UP000813876"/>
    </source>
</evidence>
<dbReference type="AlphaFoldDB" id="A0AAW5A246"/>
<comment type="caution">
    <text evidence="1">The sequence shown here is derived from an EMBL/GenBank/DDBJ whole genome shotgun (WGS) entry which is preliminary data.</text>
</comment>
<sequence length="207" mass="24314">MAELHSQLEKDIFNRGYNLSEITLPVTFTDRDGHGFQAKSDAVMLVNDQLTVIEFKDSSMNPKTSIDTCRKKLLAQCNWHQVNVDPTWSHNELSAALWKTDWRSDCIHYAWNHSRIKSEIVSRGLAAHDINYLVVFMRHPATITYKKKDYYFQNFYKFKSCTFREFKNKYKTSDMLPLHLAKQLLADKVKPKPKPPAMITTMNQDWY</sequence>
<gene>
    <name evidence="1" type="ORF">GLP33_20925</name>
</gene>